<accession>A0AAV0AAB7</accession>
<dbReference type="GO" id="GO:0016323">
    <property type="term" value="C:basolateral plasma membrane"/>
    <property type="evidence" value="ECO:0007669"/>
    <property type="project" value="TreeGrafter"/>
</dbReference>
<dbReference type="GO" id="GO:1901731">
    <property type="term" value="P:positive regulation of platelet aggregation"/>
    <property type="evidence" value="ECO:0007669"/>
    <property type="project" value="TreeGrafter"/>
</dbReference>
<feature type="compositionally biased region" description="Basic and acidic residues" evidence="1">
    <location>
        <begin position="94"/>
        <end position="114"/>
    </location>
</feature>
<keyword evidence="2" id="KW-0812">Transmembrane</keyword>
<dbReference type="InterPro" id="IPR052684">
    <property type="entry name" value="Podoplanin_domain"/>
</dbReference>
<feature type="region of interest" description="Disordered" evidence="1">
    <location>
        <begin position="27"/>
        <end position="114"/>
    </location>
</feature>
<dbReference type="GO" id="GO:0007165">
    <property type="term" value="P:signal transduction"/>
    <property type="evidence" value="ECO:0007669"/>
    <property type="project" value="TreeGrafter"/>
</dbReference>
<comment type="caution">
    <text evidence="3">The sequence shown here is derived from an EMBL/GenBank/DDBJ whole genome shotgun (WGS) entry which is preliminary data.</text>
</comment>
<dbReference type="PANTHER" id="PTHR47390">
    <property type="entry name" value="PODOPLANIN"/>
    <property type="match status" value="1"/>
</dbReference>
<organism evidence="3 4">
    <name type="scientific">Phodopus roborovskii</name>
    <name type="common">Roborovski's desert hamster</name>
    <name type="synonym">Cricetulus roborovskii</name>
    <dbReference type="NCBI Taxonomy" id="109678"/>
    <lineage>
        <taxon>Eukaryota</taxon>
        <taxon>Metazoa</taxon>
        <taxon>Chordata</taxon>
        <taxon>Craniata</taxon>
        <taxon>Vertebrata</taxon>
        <taxon>Euteleostomi</taxon>
        <taxon>Mammalia</taxon>
        <taxon>Eutheria</taxon>
        <taxon>Euarchontoglires</taxon>
        <taxon>Glires</taxon>
        <taxon>Rodentia</taxon>
        <taxon>Myomorpha</taxon>
        <taxon>Muroidea</taxon>
        <taxon>Cricetidae</taxon>
        <taxon>Cricetinae</taxon>
        <taxon>Phodopus</taxon>
    </lineage>
</organism>
<feature type="compositionally biased region" description="Polar residues" evidence="1">
    <location>
        <begin position="84"/>
        <end position="93"/>
    </location>
</feature>
<sequence length="156" mass="16674">MARDSYWLSLWAIGRLEDDIVTPGTRDGMVTPGLEDRIGTTGATGGLNESTGKAPLVPTHTKIPFEELPTPGISDHDGEEHKSITTVRMVTSHSVDKETSHPNRDNTADETQTTDKKDGLAVVTLVGIIVGVLLAIGFLGGIIIVVMRKISGRFSP</sequence>
<protein>
    <submittedName>
        <fullName evidence="3">Pdpn protein</fullName>
    </submittedName>
</protein>
<feature type="transmembrane region" description="Helical" evidence="2">
    <location>
        <begin position="120"/>
        <end position="146"/>
    </location>
</feature>
<dbReference type="EMBL" id="CALSGD010001629">
    <property type="protein sequence ID" value="CAH7443165.1"/>
    <property type="molecule type" value="Genomic_DNA"/>
</dbReference>
<dbReference type="Pfam" id="PF05808">
    <property type="entry name" value="Podoplanin"/>
    <property type="match status" value="1"/>
</dbReference>
<keyword evidence="4" id="KW-1185">Reference proteome</keyword>
<dbReference type="GO" id="GO:0007155">
    <property type="term" value="P:cell adhesion"/>
    <property type="evidence" value="ECO:0007669"/>
    <property type="project" value="TreeGrafter"/>
</dbReference>
<proteinExistence type="predicted"/>
<evidence type="ECO:0000256" key="1">
    <source>
        <dbReference type="SAM" id="MobiDB-lite"/>
    </source>
</evidence>
<dbReference type="GO" id="GO:0030027">
    <property type="term" value="C:lamellipodium"/>
    <property type="evidence" value="ECO:0007669"/>
    <property type="project" value="TreeGrafter"/>
</dbReference>
<dbReference type="Proteomes" id="UP001152836">
    <property type="component" value="Unassembled WGS sequence"/>
</dbReference>
<gene>
    <name evidence="3" type="primary">Pdpn</name>
    <name evidence="3" type="ORF">PHOROB_LOCUS17205</name>
</gene>
<keyword evidence="2" id="KW-0472">Membrane</keyword>
<evidence type="ECO:0000313" key="3">
    <source>
        <dbReference type="EMBL" id="CAH7443165.1"/>
    </source>
</evidence>
<evidence type="ECO:0000256" key="2">
    <source>
        <dbReference type="SAM" id="Phobius"/>
    </source>
</evidence>
<dbReference type="GO" id="GO:0016477">
    <property type="term" value="P:cell migration"/>
    <property type="evidence" value="ECO:0007669"/>
    <property type="project" value="TreeGrafter"/>
</dbReference>
<reference evidence="3" key="1">
    <citation type="submission" date="2022-06" db="EMBL/GenBank/DDBJ databases">
        <authorList>
            <person name="Andreotti S."/>
            <person name="Wyler E."/>
        </authorList>
    </citation>
    <scope>NUCLEOTIDE SEQUENCE</scope>
</reference>
<evidence type="ECO:0000313" key="4">
    <source>
        <dbReference type="Proteomes" id="UP001152836"/>
    </source>
</evidence>
<keyword evidence="2" id="KW-1133">Transmembrane helix</keyword>
<dbReference type="PANTHER" id="PTHR47390:SF1">
    <property type="entry name" value="PODOPLANIN"/>
    <property type="match status" value="1"/>
</dbReference>
<dbReference type="GO" id="GO:0016324">
    <property type="term" value="C:apical plasma membrane"/>
    <property type="evidence" value="ECO:0007669"/>
    <property type="project" value="TreeGrafter"/>
</dbReference>
<dbReference type="AlphaFoldDB" id="A0AAV0AAB7"/>
<name>A0AAV0AAB7_PHORO</name>
<feature type="compositionally biased region" description="Basic and acidic residues" evidence="1">
    <location>
        <begin position="74"/>
        <end position="83"/>
    </location>
</feature>